<evidence type="ECO:0000259" key="1">
    <source>
        <dbReference type="Pfam" id="PF01494"/>
    </source>
</evidence>
<dbReference type="PANTHER" id="PTHR46865:SF8">
    <property type="entry name" value="POSSIBLE OXIDOREDUCTASE"/>
    <property type="match status" value="1"/>
</dbReference>
<dbReference type="Proteomes" id="UP001190464">
    <property type="component" value="Chromosome"/>
</dbReference>
<gene>
    <name evidence="2" type="ORF">MU0102_002367</name>
</gene>
<dbReference type="SUPFAM" id="SSF51905">
    <property type="entry name" value="FAD/NAD(P)-binding domain"/>
    <property type="match status" value="1"/>
</dbReference>
<dbReference type="PANTHER" id="PTHR46865">
    <property type="entry name" value="OXIDOREDUCTASE-RELATED"/>
    <property type="match status" value="1"/>
</dbReference>
<dbReference type="InterPro" id="IPR002938">
    <property type="entry name" value="FAD-bd"/>
</dbReference>
<organism evidence="2 3">
    <name type="scientific">[Mycobacterium] holstebronense</name>
    <dbReference type="NCBI Taxonomy" id="3064288"/>
    <lineage>
        <taxon>Bacteria</taxon>
        <taxon>Bacillati</taxon>
        <taxon>Actinomycetota</taxon>
        <taxon>Actinomycetes</taxon>
        <taxon>Mycobacteriales</taxon>
        <taxon>Mycobacteriaceae</taxon>
        <taxon>Mycolicibacterium</taxon>
    </lineage>
</organism>
<dbReference type="Pfam" id="PF01494">
    <property type="entry name" value="FAD_binding_3"/>
    <property type="match status" value="1"/>
</dbReference>
<evidence type="ECO:0000313" key="2">
    <source>
        <dbReference type="EMBL" id="CAJ1504930.1"/>
    </source>
</evidence>
<sequence length="394" mass="43152">MKIAISGAGIAGLTLAYWLNRAGHEITVIEKASRPRTGGYVIDFWGAGYAIAERMGLAPAVQAAGYEVERVRLVDRRDRTVGGFPVVGFRRAMDGRFTSLPRGDLAELLYGAIAGNVETLFGDSVAAIDQGDDGVRITLAQGECRRFDLLVGAAGVHSPVRALAFGPDSEFETSLGYSVAAFQATGYRPRDELAYVAYTEPGRMVGRFALRDDRTMFVFVYTDDAFRDAERSGLLGAEDVLRQVFGHAGWESAQILAQLEHADDVYLDRVSQIVMDRWSNGRVALIGDAASCVSLLAGEGTGLAMLQAYVLAGELCAAGGDYRKAFDRYEQLLCPLIEAKQRSAQRFAAAFAPRSKLGVWLRNQTSGLLRIPWLADWIIRREFRDDIELPNYAM</sequence>
<proteinExistence type="predicted"/>
<dbReference type="InterPro" id="IPR051704">
    <property type="entry name" value="FAD_aromatic-hydroxylase"/>
</dbReference>
<name>A0ABN9NK68_9MYCO</name>
<evidence type="ECO:0000313" key="3">
    <source>
        <dbReference type="Proteomes" id="UP001190464"/>
    </source>
</evidence>
<dbReference type="InterPro" id="IPR036188">
    <property type="entry name" value="FAD/NAD-bd_sf"/>
</dbReference>
<dbReference type="Gene3D" id="3.30.9.10">
    <property type="entry name" value="D-Amino Acid Oxidase, subunit A, domain 2"/>
    <property type="match status" value="1"/>
</dbReference>
<dbReference type="PRINTS" id="PR00420">
    <property type="entry name" value="RNGMNOXGNASE"/>
</dbReference>
<keyword evidence="3" id="KW-1185">Reference proteome</keyword>
<dbReference type="NCBIfam" id="NF005761">
    <property type="entry name" value="PRK07588.1"/>
    <property type="match status" value="1"/>
</dbReference>
<protein>
    <submittedName>
        <fullName evidence="2">FAD-binding domain</fullName>
    </submittedName>
</protein>
<dbReference type="RefSeq" id="WP_308483317.1">
    <property type="nucleotide sequence ID" value="NZ_OY726398.1"/>
</dbReference>
<accession>A0ABN9NK68</accession>
<dbReference type="Gene3D" id="3.50.50.60">
    <property type="entry name" value="FAD/NAD(P)-binding domain"/>
    <property type="match status" value="1"/>
</dbReference>
<dbReference type="EMBL" id="OY726398">
    <property type="protein sequence ID" value="CAJ1504930.1"/>
    <property type="molecule type" value="Genomic_DNA"/>
</dbReference>
<reference evidence="2 3" key="1">
    <citation type="submission" date="2023-08" db="EMBL/GenBank/DDBJ databases">
        <authorList>
            <person name="Folkvardsen B D."/>
            <person name="Norman A."/>
        </authorList>
    </citation>
    <scope>NUCLEOTIDE SEQUENCE [LARGE SCALE GENOMIC DNA]</scope>
    <source>
        <strain evidence="2 3">Mu0102</strain>
    </source>
</reference>
<feature type="domain" description="FAD-binding" evidence="1">
    <location>
        <begin position="2"/>
        <end position="318"/>
    </location>
</feature>